<reference evidence="4" key="1">
    <citation type="submission" date="2020-09" db="EMBL/GenBank/DDBJ databases">
        <title>Hoyosella lacisalsi sp. nov., a halotolerant actinobacterium isolated from soil of Lake Gudzhirganskoe.</title>
        <authorList>
            <person name="Yang Q."/>
            <person name="Guo P.Y."/>
            <person name="Liu S.W."/>
            <person name="Li F.N."/>
            <person name="Sun C.H."/>
        </authorList>
    </citation>
    <scope>NUCLEOTIDE SEQUENCE</scope>
    <source>
        <strain evidence="4">G463</strain>
    </source>
</reference>
<dbReference type="InterPro" id="IPR011335">
    <property type="entry name" value="Restrct_endonuc-II-like"/>
</dbReference>
<dbReference type="Pfam" id="PF02021">
    <property type="entry name" value="UPF0102"/>
    <property type="match status" value="1"/>
</dbReference>
<evidence type="ECO:0000256" key="3">
    <source>
        <dbReference type="SAM" id="MobiDB-lite"/>
    </source>
</evidence>
<dbReference type="SUPFAM" id="SSF52980">
    <property type="entry name" value="Restriction endonuclease-like"/>
    <property type="match status" value="1"/>
</dbReference>
<sequence length="161" mass="17637">MPRQTHPSPATAGANPIDRRRATGGSSPSERSHEDADSARRAGARALGSAGEDLAAEYLTRHGYRVIARNWHCQHGELDLICLDPAGTLVMVEVKTRASDLHCHPCETVTPIKARRMRESALHWIAAHEWRARAIRFDIIGIIARPGASTLPAITHLEDVC</sequence>
<comment type="similarity">
    <text evidence="1 2">Belongs to the UPF0102 family.</text>
</comment>
<name>A0A927JAG6_9ACTN</name>
<dbReference type="RefSeq" id="WP_192037926.1">
    <property type="nucleotide sequence ID" value="NZ_JACYWE010000001.1"/>
</dbReference>
<feature type="region of interest" description="Disordered" evidence="3">
    <location>
        <begin position="1"/>
        <end position="44"/>
    </location>
</feature>
<dbReference type="EMBL" id="JACYWE010000001">
    <property type="protein sequence ID" value="MBD8505501.1"/>
    <property type="molecule type" value="Genomic_DNA"/>
</dbReference>
<feature type="compositionally biased region" description="Basic and acidic residues" evidence="3">
    <location>
        <begin position="30"/>
        <end position="40"/>
    </location>
</feature>
<dbReference type="Proteomes" id="UP000642993">
    <property type="component" value="Unassembled WGS sequence"/>
</dbReference>
<proteinExistence type="inferred from homology"/>
<evidence type="ECO:0000256" key="1">
    <source>
        <dbReference type="ARBA" id="ARBA00006738"/>
    </source>
</evidence>
<evidence type="ECO:0000313" key="5">
    <source>
        <dbReference type="Proteomes" id="UP000642993"/>
    </source>
</evidence>
<dbReference type="PANTHER" id="PTHR34039">
    <property type="entry name" value="UPF0102 PROTEIN YRAN"/>
    <property type="match status" value="1"/>
</dbReference>
<evidence type="ECO:0000256" key="2">
    <source>
        <dbReference type="HAMAP-Rule" id="MF_00048"/>
    </source>
</evidence>
<protein>
    <recommendedName>
        <fullName evidence="2">UPF0102 protein HT102_03220</fullName>
    </recommendedName>
</protein>
<dbReference type="GO" id="GO:0003676">
    <property type="term" value="F:nucleic acid binding"/>
    <property type="evidence" value="ECO:0007669"/>
    <property type="project" value="InterPro"/>
</dbReference>
<dbReference type="PANTHER" id="PTHR34039:SF1">
    <property type="entry name" value="UPF0102 PROTEIN YRAN"/>
    <property type="match status" value="1"/>
</dbReference>
<dbReference type="AlphaFoldDB" id="A0A927JAG6"/>
<dbReference type="InterPro" id="IPR003509">
    <property type="entry name" value="UPF0102_YraN-like"/>
</dbReference>
<keyword evidence="5" id="KW-1185">Reference proteome</keyword>
<dbReference type="CDD" id="cd20736">
    <property type="entry name" value="PoNe_Nuclease"/>
    <property type="match status" value="1"/>
</dbReference>
<dbReference type="Gene3D" id="3.40.1350.10">
    <property type="match status" value="1"/>
</dbReference>
<evidence type="ECO:0000313" key="4">
    <source>
        <dbReference type="EMBL" id="MBD8505501.1"/>
    </source>
</evidence>
<dbReference type="HAMAP" id="MF_00048">
    <property type="entry name" value="UPF0102"/>
    <property type="match status" value="1"/>
</dbReference>
<accession>A0A927JAG6</accession>
<dbReference type="NCBIfam" id="NF009154">
    <property type="entry name" value="PRK12497.3-3"/>
    <property type="match status" value="1"/>
</dbReference>
<dbReference type="InterPro" id="IPR011856">
    <property type="entry name" value="tRNA_endonuc-like_dom_sf"/>
</dbReference>
<comment type="caution">
    <text evidence="4">The sequence shown here is derived from an EMBL/GenBank/DDBJ whole genome shotgun (WGS) entry which is preliminary data.</text>
</comment>
<gene>
    <name evidence="4" type="ORF">HT102_03220</name>
</gene>
<organism evidence="4 5">
    <name type="scientific">Lolliginicoccus lacisalsi</name>
    <dbReference type="NCBI Taxonomy" id="2742202"/>
    <lineage>
        <taxon>Bacteria</taxon>
        <taxon>Bacillati</taxon>
        <taxon>Actinomycetota</taxon>
        <taxon>Actinomycetes</taxon>
        <taxon>Mycobacteriales</taxon>
        <taxon>Hoyosellaceae</taxon>
        <taxon>Lolliginicoccus</taxon>
    </lineage>
</organism>
<dbReference type="NCBIfam" id="NF009150">
    <property type="entry name" value="PRK12497.1-3"/>
    <property type="match status" value="1"/>
</dbReference>